<comment type="subcellular location">
    <subcellularLocation>
        <location evidence="1 14">Cell membrane</location>
        <topology evidence="1 14">Multi-pass membrane protein</topology>
    </subcellularLocation>
</comment>
<dbReference type="InterPro" id="IPR000276">
    <property type="entry name" value="GPCR_Rhodpsn"/>
</dbReference>
<evidence type="ECO:0000256" key="10">
    <source>
        <dbReference type="ARBA" id="ARBA00023170"/>
    </source>
</evidence>
<keyword evidence="3 14" id="KW-0716">Sensory transduction</keyword>
<dbReference type="SMART" id="SM01381">
    <property type="entry name" value="7TM_GPCR_Srsx"/>
    <property type="match status" value="1"/>
</dbReference>
<keyword evidence="7 13" id="KW-0297">G-protein coupled receptor</keyword>
<reference evidence="16" key="1">
    <citation type="submission" date="2025-08" db="UniProtKB">
        <authorList>
            <consortium name="Ensembl"/>
        </authorList>
    </citation>
    <scope>IDENTIFICATION</scope>
</reference>
<feature type="transmembrane region" description="Helical" evidence="14">
    <location>
        <begin position="30"/>
        <end position="52"/>
    </location>
</feature>
<keyword evidence="5 14" id="KW-0552">Olfaction</keyword>
<evidence type="ECO:0000256" key="2">
    <source>
        <dbReference type="ARBA" id="ARBA00022475"/>
    </source>
</evidence>
<evidence type="ECO:0000256" key="1">
    <source>
        <dbReference type="ARBA" id="ARBA00004651"/>
    </source>
</evidence>
<dbReference type="PANTHER" id="PTHR26450:SF422">
    <property type="entry name" value="OLFACTORY RECEPTOR"/>
    <property type="match status" value="1"/>
</dbReference>
<evidence type="ECO:0000256" key="8">
    <source>
        <dbReference type="ARBA" id="ARBA00023136"/>
    </source>
</evidence>
<dbReference type="Ensembl" id="ENSAOWT00000017723.1">
    <property type="protein sequence ID" value="ENSAOWP00000015615.1"/>
    <property type="gene ID" value="ENSAOWG00000010620.1"/>
</dbReference>
<evidence type="ECO:0000256" key="13">
    <source>
        <dbReference type="RuleBase" id="RU000688"/>
    </source>
</evidence>
<evidence type="ECO:0000256" key="9">
    <source>
        <dbReference type="ARBA" id="ARBA00023157"/>
    </source>
</evidence>
<evidence type="ECO:0000256" key="6">
    <source>
        <dbReference type="ARBA" id="ARBA00022989"/>
    </source>
</evidence>
<evidence type="ECO:0000256" key="14">
    <source>
        <dbReference type="RuleBase" id="RU363047"/>
    </source>
</evidence>
<keyword evidence="10 13" id="KW-0675">Receptor</keyword>
<dbReference type="InterPro" id="IPR000725">
    <property type="entry name" value="Olfact_rcpt"/>
</dbReference>
<keyword evidence="11" id="KW-0325">Glycoprotein</keyword>
<name>A0A8B9PRI9_APTOW</name>
<evidence type="ECO:0000313" key="16">
    <source>
        <dbReference type="Ensembl" id="ENSAOWP00000015615.1"/>
    </source>
</evidence>
<dbReference type="PRINTS" id="PR00237">
    <property type="entry name" value="GPCRRHODOPSN"/>
</dbReference>
<dbReference type="Pfam" id="PF13853">
    <property type="entry name" value="7tm_4"/>
    <property type="match status" value="1"/>
</dbReference>
<dbReference type="PANTHER" id="PTHR26450">
    <property type="entry name" value="OLFACTORY RECEPTOR 56B1-RELATED"/>
    <property type="match status" value="1"/>
</dbReference>
<evidence type="ECO:0000256" key="11">
    <source>
        <dbReference type="ARBA" id="ARBA00023180"/>
    </source>
</evidence>
<keyword evidence="4 13" id="KW-0812">Transmembrane</keyword>
<evidence type="ECO:0000256" key="3">
    <source>
        <dbReference type="ARBA" id="ARBA00022606"/>
    </source>
</evidence>
<dbReference type="PROSITE" id="PS00237">
    <property type="entry name" value="G_PROTEIN_RECEP_F1_1"/>
    <property type="match status" value="1"/>
</dbReference>
<evidence type="ECO:0000256" key="5">
    <source>
        <dbReference type="ARBA" id="ARBA00022725"/>
    </source>
</evidence>
<evidence type="ECO:0000256" key="4">
    <source>
        <dbReference type="ARBA" id="ARBA00022692"/>
    </source>
</evidence>
<feature type="transmembrane region" description="Helical" evidence="14">
    <location>
        <begin position="103"/>
        <end position="125"/>
    </location>
</feature>
<protein>
    <recommendedName>
        <fullName evidence="14">Olfactory receptor</fullName>
    </recommendedName>
</protein>
<keyword evidence="2 14" id="KW-1003">Cell membrane</keyword>
<keyword evidence="8 14" id="KW-0472">Membrane</keyword>
<sequence length="337" mass="37956">MAGWNQTALASTSHAEFLLVGFPGVQESRFLLFIPFFCLYLLIITANSILIHTVRVEESLHSPMYVLITLLLTANLCTSSTFVPRMLLGFLFDLSHISLAGCLLQMFFLYFFIMLDCNILLLMALDRYVAICNPLRYTDIMTGKYLAKLSLAAVVRSISFVSPVVILASKVRFCHSNVIKHFVCEHMALMSLSCGDISRNKIVGLAMRVITIIFDLGFLLTSYCMIIHTALKIASGKTWHKALHTCGTHLMVILTTYLSRLLSSIVYRMGKSISEDVHNLISMTYLLLPCVINPIIYGIRTKEIREHLLKLLKKRELPSTMKPQNFPSTLRLPPTGV</sequence>
<dbReference type="GO" id="GO:0004930">
    <property type="term" value="F:G protein-coupled receptor activity"/>
    <property type="evidence" value="ECO:0007669"/>
    <property type="project" value="UniProtKB-KW"/>
</dbReference>
<dbReference type="SUPFAM" id="SSF81321">
    <property type="entry name" value="Family A G protein-coupled receptor-like"/>
    <property type="match status" value="1"/>
</dbReference>
<keyword evidence="12 13" id="KW-0807">Transducer</keyword>
<evidence type="ECO:0000256" key="12">
    <source>
        <dbReference type="ARBA" id="ARBA00023224"/>
    </source>
</evidence>
<dbReference type="InterPro" id="IPR050402">
    <property type="entry name" value="OR51/52/56-like"/>
</dbReference>
<evidence type="ECO:0000259" key="15">
    <source>
        <dbReference type="PROSITE" id="PS50262"/>
    </source>
</evidence>
<comment type="similarity">
    <text evidence="13">Belongs to the G-protein coupled receptor 1 family.</text>
</comment>
<feature type="domain" description="G-protein coupled receptors family 1 profile" evidence="15">
    <location>
        <begin position="46"/>
        <end position="297"/>
    </location>
</feature>
<feature type="transmembrane region" description="Helical" evidence="14">
    <location>
        <begin position="145"/>
        <end position="168"/>
    </location>
</feature>
<feature type="transmembrane region" description="Helical" evidence="14">
    <location>
        <begin position="205"/>
        <end position="230"/>
    </location>
</feature>
<dbReference type="Gene3D" id="1.20.1070.10">
    <property type="entry name" value="Rhodopsin 7-helix transmembrane proteins"/>
    <property type="match status" value="1"/>
</dbReference>
<evidence type="ECO:0000256" key="7">
    <source>
        <dbReference type="ARBA" id="ARBA00023040"/>
    </source>
</evidence>
<evidence type="ECO:0000313" key="17">
    <source>
        <dbReference type="Proteomes" id="UP000694424"/>
    </source>
</evidence>
<keyword evidence="9" id="KW-1015">Disulfide bond</keyword>
<dbReference type="AlphaFoldDB" id="A0A8B9PRI9"/>
<organism evidence="16 17">
    <name type="scientific">Apteryx owenii</name>
    <name type="common">Little spotted kiwi</name>
    <dbReference type="NCBI Taxonomy" id="8824"/>
    <lineage>
        <taxon>Eukaryota</taxon>
        <taxon>Metazoa</taxon>
        <taxon>Chordata</taxon>
        <taxon>Craniata</taxon>
        <taxon>Vertebrata</taxon>
        <taxon>Euteleostomi</taxon>
        <taxon>Archelosauria</taxon>
        <taxon>Archosauria</taxon>
        <taxon>Dinosauria</taxon>
        <taxon>Saurischia</taxon>
        <taxon>Theropoda</taxon>
        <taxon>Coelurosauria</taxon>
        <taxon>Aves</taxon>
        <taxon>Palaeognathae</taxon>
        <taxon>Apterygiformes</taxon>
        <taxon>Apterygidae</taxon>
        <taxon>Apteryx</taxon>
    </lineage>
</organism>
<dbReference type="PROSITE" id="PS50262">
    <property type="entry name" value="G_PROTEIN_RECEP_F1_2"/>
    <property type="match status" value="1"/>
</dbReference>
<dbReference type="Proteomes" id="UP000694424">
    <property type="component" value="Unplaced"/>
</dbReference>
<feature type="transmembrane region" description="Helical" evidence="14">
    <location>
        <begin position="280"/>
        <end position="299"/>
    </location>
</feature>
<dbReference type="GO" id="GO:0005886">
    <property type="term" value="C:plasma membrane"/>
    <property type="evidence" value="ECO:0007669"/>
    <property type="project" value="UniProtKB-SubCell"/>
</dbReference>
<dbReference type="GO" id="GO:0004984">
    <property type="term" value="F:olfactory receptor activity"/>
    <property type="evidence" value="ECO:0007669"/>
    <property type="project" value="InterPro"/>
</dbReference>
<dbReference type="FunFam" id="1.20.1070.10:FF:000024">
    <property type="entry name" value="Olfactory receptor"/>
    <property type="match status" value="1"/>
</dbReference>
<feature type="transmembrane region" description="Helical" evidence="14">
    <location>
        <begin position="242"/>
        <end position="260"/>
    </location>
</feature>
<keyword evidence="6 14" id="KW-1133">Transmembrane helix</keyword>
<feature type="transmembrane region" description="Helical" evidence="14">
    <location>
        <begin position="64"/>
        <end position="83"/>
    </location>
</feature>
<reference evidence="16" key="2">
    <citation type="submission" date="2025-09" db="UniProtKB">
        <authorList>
            <consortium name="Ensembl"/>
        </authorList>
    </citation>
    <scope>IDENTIFICATION</scope>
</reference>
<dbReference type="InterPro" id="IPR017452">
    <property type="entry name" value="GPCR_Rhodpsn_7TM"/>
</dbReference>
<dbReference type="PRINTS" id="PR00245">
    <property type="entry name" value="OLFACTORYR"/>
</dbReference>
<proteinExistence type="inferred from homology"/>
<keyword evidence="17" id="KW-1185">Reference proteome</keyword>
<accession>A0A8B9PRI9</accession>